<dbReference type="GeneID" id="37040938"/>
<gene>
    <name evidence="1" type="ORF">FA10DRAFT_235225</name>
</gene>
<evidence type="ECO:0000313" key="1">
    <source>
        <dbReference type="EMBL" id="PWN86777.1"/>
    </source>
</evidence>
<dbReference type="OrthoDB" id="9876299at2759"/>
<protein>
    <submittedName>
        <fullName evidence="1">Putative short-chain dehydrogenase</fullName>
    </submittedName>
</protein>
<sequence>LEFIRQLSQNQNNAVFAIVRDTTSSPKLTELAASKQNVHIIQGDLNSFFQLREAAKNISSVTGGSLDVLINNAAYLDDSVATVQPSQLSDPEHVEQLKDAIEKSVESNVLGTIHLTNTFLPLIEQGNEKKIIHTSTGLADTDVILGTEISGLVPYSASKAMMNAVVAKYGAELKPRGIHVVALSPGFVDTNPMPQEALDWMSAMFRKIDLKVNGRISVEESVRDQLDTISKLGWDVQGRMISQHGDRNWF</sequence>
<dbReference type="Pfam" id="PF00106">
    <property type="entry name" value="adh_short"/>
    <property type="match status" value="1"/>
</dbReference>
<reference evidence="1 2" key="1">
    <citation type="journal article" date="2018" name="Mol. Biol. Evol.">
        <title>Broad Genomic Sampling Reveals a Smut Pathogenic Ancestry of the Fungal Clade Ustilaginomycotina.</title>
        <authorList>
            <person name="Kijpornyongpan T."/>
            <person name="Mondo S.J."/>
            <person name="Barry K."/>
            <person name="Sandor L."/>
            <person name="Lee J."/>
            <person name="Lipzen A."/>
            <person name="Pangilinan J."/>
            <person name="LaButti K."/>
            <person name="Hainaut M."/>
            <person name="Henrissat B."/>
            <person name="Grigoriev I.V."/>
            <person name="Spatafora J.W."/>
            <person name="Aime M.C."/>
        </authorList>
    </citation>
    <scope>NUCLEOTIDE SEQUENCE [LARGE SCALE GENOMIC DNA]</scope>
    <source>
        <strain evidence="1 2">MCA 4198</strain>
    </source>
</reference>
<dbReference type="Gene3D" id="3.40.50.720">
    <property type="entry name" value="NAD(P)-binding Rossmann-like Domain"/>
    <property type="match status" value="1"/>
</dbReference>
<keyword evidence="2" id="KW-1185">Reference proteome</keyword>
<proteinExistence type="predicted"/>
<dbReference type="AlphaFoldDB" id="A0A316YB39"/>
<dbReference type="EMBL" id="KZ819642">
    <property type="protein sequence ID" value="PWN86777.1"/>
    <property type="molecule type" value="Genomic_DNA"/>
</dbReference>
<name>A0A316YB39_9BASI</name>
<feature type="non-terminal residue" evidence="1">
    <location>
        <position position="1"/>
    </location>
</feature>
<dbReference type="PANTHER" id="PTHR45458:SF3">
    <property type="entry name" value="CHAIN DEHYDROGENASE (ATSC), PUTATIVE-RELATED"/>
    <property type="match status" value="1"/>
</dbReference>
<dbReference type="PRINTS" id="PR00081">
    <property type="entry name" value="GDHRDH"/>
</dbReference>
<evidence type="ECO:0000313" key="2">
    <source>
        <dbReference type="Proteomes" id="UP000245768"/>
    </source>
</evidence>
<dbReference type="InterPro" id="IPR036291">
    <property type="entry name" value="NAD(P)-bd_dom_sf"/>
</dbReference>
<dbReference type="InParanoid" id="A0A316YB39"/>
<dbReference type="InterPro" id="IPR002347">
    <property type="entry name" value="SDR_fam"/>
</dbReference>
<organism evidence="1 2">
    <name type="scientific">Acaromyces ingoldii</name>
    <dbReference type="NCBI Taxonomy" id="215250"/>
    <lineage>
        <taxon>Eukaryota</taxon>
        <taxon>Fungi</taxon>
        <taxon>Dikarya</taxon>
        <taxon>Basidiomycota</taxon>
        <taxon>Ustilaginomycotina</taxon>
        <taxon>Exobasidiomycetes</taxon>
        <taxon>Exobasidiales</taxon>
        <taxon>Cryptobasidiaceae</taxon>
        <taxon>Acaromyces</taxon>
    </lineage>
</organism>
<dbReference type="GO" id="GO:0016616">
    <property type="term" value="F:oxidoreductase activity, acting on the CH-OH group of donors, NAD or NADP as acceptor"/>
    <property type="evidence" value="ECO:0007669"/>
    <property type="project" value="TreeGrafter"/>
</dbReference>
<dbReference type="RefSeq" id="XP_025373975.1">
    <property type="nucleotide sequence ID" value="XM_025519022.1"/>
</dbReference>
<dbReference type="SUPFAM" id="SSF51735">
    <property type="entry name" value="NAD(P)-binding Rossmann-fold domains"/>
    <property type="match status" value="1"/>
</dbReference>
<accession>A0A316YB39</accession>
<dbReference type="Proteomes" id="UP000245768">
    <property type="component" value="Unassembled WGS sequence"/>
</dbReference>
<dbReference type="PANTHER" id="PTHR45458">
    <property type="entry name" value="SHORT-CHAIN DEHYDROGENASE/REDUCTASE SDR"/>
    <property type="match status" value="1"/>
</dbReference>
<dbReference type="InterPro" id="IPR052184">
    <property type="entry name" value="SDR_enzymes"/>
</dbReference>